<dbReference type="Proteomes" id="UP001189624">
    <property type="component" value="Chromosome 1"/>
</dbReference>
<dbReference type="AlphaFoldDB" id="A0AA86RY17"/>
<sequence length="170" mass="19296">MAKVPSLIDLCSDVLAEQLLCPFDDLLRSIYLLPSHLLHALIQRLPPMALRTLHHYLNRMLNDEDISGDDSTIERKRTGDWNLNLAWERLFRLRWPENIGQIQPTDWQQLYWESHVQNCLDEAAEIALIPMFSGCIADIQISGSDLVPLVASSNWFPSISQGNGAVFCPA</sequence>
<evidence type="ECO:0000313" key="2">
    <source>
        <dbReference type="Proteomes" id="UP001189624"/>
    </source>
</evidence>
<proteinExistence type="predicted"/>
<organism evidence="1 2">
    <name type="scientific">Sphenostylis stenocarpa</name>
    <dbReference type="NCBI Taxonomy" id="92480"/>
    <lineage>
        <taxon>Eukaryota</taxon>
        <taxon>Viridiplantae</taxon>
        <taxon>Streptophyta</taxon>
        <taxon>Embryophyta</taxon>
        <taxon>Tracheophyta</taxon>
        <taxon>Spermatophyta</taxon>
        <taxon>Magnoliopsida</taxon>
        <taxon>eudicotyledons</taxon>
        <taxon>Gunneridae</taxon>
        <taxon>Pentapetalae</taxon>
        <taxon>rosids</taxon>
        <taxon>fabids</taxon>
        <taxon>Fabales</taxon>
        <taxon>Fabaceae</taxon>
        <taxon>Papilionoideae</taxon>
        <taxon>50 kb inversion clade</taxon>
        <taxon>NPAAA clade</taxon>
        <taxon>indigoferoid/millettioid clade</taxon>
        <taxon>Phaseoleae</taxon>
        <taxon>Sphenostylis</taxon>
    </lineage>
</organism>
<dbReference type="Gramene" id="rna-AYBTSS11_LOCUS3083">
    <property type="protein sequence ID" value="CAJ1897955.1"/>
    <property type="gene ID" value="gene-AYBTSS11_LOCUS3083"/>
</dbReference>
<dbReference type="PANTHER" id="PTHR47818:SF2">
    <property type="entry name" value="F-BOX DOMAIN-CONTAINING PROTEIN"/>
    <property type="match status" value="1"/>
</dbReference>
<dbReference type="PANTHER" id="PTHR47818">
    <property type="entry name" value="RNI-LIKE SUPERFAMILY PROTEIN"/>
    <property type="match status" value="1"/>
</dbReference>
<evidence type="ECO:0000313" key="1">
    <source>
        <dbReference type="EMBL" id="CAJ1897955.1"/>
    </source>
</evidence>
<gene>
    <name evidence="1" type="ORF">AYBTSS11_LOCUS3083</name>
</gene>
<accession>A0AA86RY17</accession>
<keyword evidence="2" id="KW-1185">Reference proteome</keyword>
<name>A0AA86RY17_9FABA</name>
<protein>
    <submittedName>
        <fullName evidence="1">Uncharacterized protein</fullName>
    </submittedName>
</protein>
<dbReference type="EMBL" id="OY731398">
    <property type="protein sequence ID" value="CAJ1897955.1"/>
    <property type="molecule type" value="Genomic_DNA"/>
</dbReference>
<reference evidence="1" key="1">
    <citation type="submission" date="2023-10" db="EMBL/GenBank/DDBJ databases">
        <authorList>
            <person name="Domelevo Entfellner J.-B."/>
        </authorList>
    </citation>
    <scope>NUCLEOTIDE SEQUENCE</scope>
</reference>